<dbReference type="InterPro" id="IPR000515">
    <property type="entry name" value="MetI-like"/>
</dbReference>
<dbReference type="RefSeq" id="WP_096493349.1">
    <property type="nucleotide sequence ID" value="NZ_CP023445.1"/>
</dbReference>
<feature type="transmembrane region" description="Helical" evidence="7">
    <location>
        <begin position="237"/>
        <end position="258"/>
    </location>
</feature>
<dbReference type="AlphaFoldDB" id="A0A290Z5P4"/>
<accession>A0A290Z5P4</accession>
<feature type="transmembrane region" description="Helical" evidence="7">
    <location>
        <begin position="97"/>
        <end position="116"/>
    </location>
</feature>
<evidence type="ECO:0000256" key="7">
    <source>
        <dbReference type="RuleBase" id="RU363032"/>
    </source>
</evidence>
<organism evidence="10 11">
    <name type="scientific">Actinosynnema pretiosum</name>
    <dbReference type="NCBI Taxonomy" id="42197"/>
    <lineage>
        <taxon>Bacteria</taxon>
        <taxon>Bacillati</taxon>
        <taxon>Actinomycetota</taxon>
        <taxon>Actinomycetes</taxon>
        <taxon>Pseudonocardiales</taxon>
        <taxon>Pseudonocardiaceae</taxon>
        <taxon>Actinosynnema</taxon>
    </lineage>
</organism>
<feature type="transmembrane region" description="Helical" evidence="7">
    <location>
        <begin position="180"/>
        <end position="201"/>
    </location>
</feature>
<name>A0A290Z5P4_9PSEU</name>
<feature type="region of interest" description="Disordered" evidence="8">
    <location>
        <begin position="1"/>
        <end position="23"/>
    </location>
</feature>
<evidence type="ECO:0000256" key="2">
    <source>
        <dbReference type="ARBA" id="ARBA00022448"/>
    </source>
</evidence>
<feature type="domain" description="ABC transmembrane type-1" evidence="9">
    <location>
        <begin position="91"/>
        <end position="306"/>
    </location>
</feature>
<keyword evidence="4 7" id="KW-0812">Transmembrane</keyword>
<evidence type="ECO:0000313" key="11">
    <source>
        <dbReference type="Proteomes" id="UP000218505"/>
    </source>
</evidence>
<keyword evidence="6 7" id="KW-0472">Membrane</keyword>
<evidence type="ECO:0000256" key="5">
    <source>
        <dbReference type="ARBA" id="ARBA00022989"/>
    </source>
</evidence>
<dbReference type="Proteomes" id="UP000218505">
    <property type="component" value="Chromosome"/>
</dbReference>
<dbReference type="InterPro" id="IPR051393">
    <property type="entry name" value="ABC_transporter_permease"/>
</dbReference>
<dbReference type="GO" id="GO:0055085">
    <property type="term" value="P:transmembrane transport"/>
    <property type="evidence" value="ECO:0007669"/>
    <property type="project" value="InterPro"/>
</dbReference>
<dbReference type="PANTHER" id="PTHR30193:SF37">
    <property type="entry name" value="INNER MEMBRANE ABC TRANSPORTER PERMEASE PROTEIN YCJO"/>
    <property type="match status" value="1"/>
</dbReference>
<dbReference type="EMBL" id="CP023445">
    <property type="protein sequence ID" value="ATE54318.1"/>
    <property type="molecule type" value="Genomic_DNA"/>
</dbReference>
<evidence type="ECO:0000256" key="1">
    <source>
        <dbReference type="ARBA" id="ARBA00004651"/>
    </source>
</evidence>
<evidence type="ECO:0000256" key="3">
    <source>
        <dbReference type="ARBA" id="ARBA00022475"/>
    </source>
</evidence>
<comment type="similarity">
    <text evidence="7">Belongs to the binding-protein-dependent transport system permease family.</text>
</comment>
<sequence>MTATTTRPAQVAGAREPDPPPRRHRARRLRALTGIAYATPLAVVVAVFFVVPLGLVAWMSLHRWPLLGKPALNAPDNYTRAVDSDLLRTAALFTLKYTVITTVLLFVVAFGLALLVQQRRRGVGFFRTAYYLPMAVGFASASLLFLGLLSDEIGPVDDLLSWLGLLDGHVSWTSGSPESALGLAVLLVLWRFAGFTMLILLTGLQAIPVDVYEAARVDGATRWQAFRGITLPLMRPTIALVLTILVTGSLLAFDQFWILTRGGPDNSTTSVVMVIYREAFVRFDLGSAAGTSVVLLVALVAVSAVQLGVLRRRST</sequence>
<dbReference type="PANTHER" id="PTHR30193">
    <property type="entry name" value="ABC TRANSPORTER PERMEASE PROTEIN"/>
    <property type="match status" value="1"/>
</dbReference>
<dbReference type="KEGG" id="apre:CNX65_14300"/>
<evidence type="ECO:0000313" key="10">
    <source>
        <dbReference type="EMBL" id="ATE54318.1"/>
    </source>
</evidence>
<dbReference type="CDD" id="cd06261">
    <property type="entry name" value="TM_PBP2"/>
    <property type="match status" value="1"/>
</dbReference>
<keyword evidence="2 7" id="KW-0813">Transport</keyword>
<protein>
    <submittedName>
        <fullName evidence="10">ABC transporter permease</fullName>
    </submittedName>
</protein>
<dbReference type="SUPFAM" id="SSF161098">
    <property type="entry name" value="MetI-like"/>
    <property type="match status" value="1"/>
</dbReference>
<dbReference type="PROSITE" id="PS50928">
    <property type="entry name" value="ABC_TM1"/>
    <property type="match status" value="1"/>
</dbReference>
<gene>
    <name evidence="10" type="ORF">CNX65_14300</name>
</gene>
<dbReference type="InterPro" id="IPR035906">
    <property type="entry name" value="MetI-like_sf"/>
</dbReference>
<dbReference type="Gene3D" id="1.10.3720.10">
    <property type="entry name" value="MetI-like"/>
    <property type="match status" value="1"/>
</dbReference>
<dbReference type="Pfam" id="PF00528">
    <property type="entry name" value="BPD_transp_1"/>
    <property type="match status" value="1"/>
</dbReference>
<feature type="transmembrane region" description="Helical" evidence="7">
    <location>
        <begin position="128"/>
        <end position="149"/>
    </location>
</feature>
<keyword evidence="11" id="KW-1185">Reference proteome</keyword>
<feature type="transmembrane region" description="Helical" evidence="7">
    <location>
        <begin position="31"/>
        <end position="59"/>
    </location>
</feature>
<keyword evidence="3" id="KW-1003">Cell membrane</keyword>
<evidence type="ECO:0000256" key="4">
    <source>
        <dbReference type="ARBA" id="ARBA00022692"/>
    </source>
</evidence>
<dbReference type="GO" id="GO:0005886">
    <property type="term" value="C:plasma membrane"/>
    <property type="evidence" value="ECO:0007669"/>
    <property type="project" value="UniProtKB-SubCell"/>
</dbReference>
<keyword evidence="5 7" id="KW-1133">Transmembrane helix</keyword>
<evidence type="ECO:0000256" key="6">
    <source>
        <dbReference type="ARBA" id="ARBA00023136"/>
    </source>
</evidence>
<reference evidence="10" key="1">
    <citation type="submission" date="2017-09" db="EMBL/GenBank/DDBJ databases">
        <title>Complete Genome Sequence of ansamitocin-producing Bacterium Actinosynnema pretiosum X47.</title>
        <authorList>
            <person name="Cao G."/>
            <person name="Zong G."/>
            <person name="Zhong C."/>
            <person name="Fu J."/>
        </authorList>
    </citation>
    <scope>NUCLEOTIDE SEQUENCE [LARGE SCALE GENOMIC DNA]</scope>
    <source>
        <strain evidence="10">X47</strain>
    </source>
</reference>
<evidence type="ECO:0000256" key="8">
    <source>
        <dbReference type="SAM" id="MobiDB-lite"/>
    </source>
</evidence>
<proteinExistence type="inferred from homology"/>
<comment type="subcellular location">
    <subcellularLocation>
        <location evidence="1 7">Cell membrane</location>
        <topology evidence="1 7">Multi-pass membrane protein</topology>
    </subcellularLocation>
</comment>
<feature type="transmembrane region" description="Helical" evidence="7">
    <location>
        <begin position="288"/>
        <end position="310"/>
    </location>
</feature>
<evidence type="ECO:0000259" key="9">
    <source>
        <dbReference type="PROSITE" id="PS50928"/>
    </source>
</evidence>